<keyword evidence="2" id="KW-0680">Restriction system</keyword>
<keyword evidence="5" id="KW-0540">Nuclease</keyword>
<gene>
    <name evidence="5" type="ORF">ACFO4R_08745</name>
</gene>
<keyword evidence="5" id="KW-0255">Endonuclease</keyword>
<feature type="domain" description="Type I restriction modification DNA specificity" evidence="4">
    <location>
        <begin position="12"/>
        <end position="106"/>
    </location>
</feature>
<sequence>MSKIDELLKDEKVEWKKLGEVCEFQRGQAITKKDIIEGEVPVIAGGQKPAYYHGVSNRNGITIAVAGSGAYAGFVSYWERPIFLSDAFSIEPNESLNKRYLYHWMLERVYAILYKT</sequence>
<dbReference type="EMBL" id="JBHSHL010000037">
    <property type="protein sequence ID" value="MFC4805171.1"/>
    <property type="molecule type" value="Genomic_DNA"/>
</dbReference>
<dbReference type="Pfam" id="PF01420">
    <property type="entry name" value="Methylase_S"/>
    <property type="match status" value="1"/>
</dbReference>
<dbReference type="GO" id="GO:0004519">
    <property type="term" value="F:endonuclease activity"/>
    <property type="evidence" value="ECO:0007669"/>
    <property type="project" value="UniProtKB-KW"/>
</dbReference>
<evidence type="ECO:0000313" key="6">
    <source>
        <dbReference type="Proteomes" id="UP001595916"/>
    </source>
</evidence>
<keyword evidence="3" id="KW-0238">DNA-binding</keyword>
<organism evidence="5 6">
    <name type="scientific">Filifactor villosus</name>
    <dbReference type="NCBI Taxonomy" id="29374"/>
    <lineage>
        <taxon>Bacteria</taxon>
        <taxon>Bacillati</taxon>
        <taxon>Bacillota</taxon>
        <taxon>Clostridia</taxon>
        <taxon>Peptostreptococcales</taxon>
        <taxon>Filifactoraceae</taxon>
        <taxon>Filifactor</taxon>
    </lineage>
</organism>
<evidence type="ECO:0000259" key="4">
    <source>
        <dbReference type="Pfam" id="PF01420"/>
    </source>
</evidence>
<dbReference type="InterPro" id="IPR000055">
    <property type="entry name" value="Restrct_endonuc_typeI_TRD"/>
</dbReference>
<keyword evidence="5" id="KW-0378">Hydrolase</keyword>
<dbReference type="Proteomes" id="UP001595916">
    <property type="component" value="Unassembled WGS sequence"/>
</dbReference>
<dbReference type="GO" id="GO:0016787">
    <property type="term" value="F:hydrolase activity"/>
    <property type="evidence" value="ECO:0007669"/>
    <property type="project" value="UniProtKB-KW"/>
</dbReference>
<evidence type="ECO:0000256" key="1">
    <source>
        <dbReference type="ARBA" id="ARBA00010923"/>
    </source>
</evidence>
<comment type="caution">
    <text evidence="5">The sequence shown here is derived from an EMBL/GenBank/DDBJ whole genome shotgun (WGS) entry which is preliminary data.</text>
</comment>
<name>A0ABV9QN98_9FIRM</name>
<dbReference type="SUPFAM" id="SSF116734">
    <property type="entry name" value="DNA methylase specificity domain"/>
    <property type="match status" value="1"/>
</dbReference>
<keyword evidence="6" id="KW-1185">Reference proteome</keyword>
<evidence type="ECO:0000256" key="3">
    <source>
        <dbReference type="ARBA" id="ARBA00023125"/>
    </source>
</evidence>
<protein>
    <submittedName>
        <fullName evidence="5">Restriction endonuclease subunit S</fullName>
        <ecNumber evidence="5">3.1.21.-</ecNumber>
    </submittedName>
</protein>
<dbReference type="EC" id="3.1.21.-" evidence="5"/>
<evidence type="ECO:0000256" key="2">
    <source>
        <dbReference type="ARBA" id="ARBA00022747"/>
    </source>
</evidence>
<proteinExistence type="inferred from homology"/>
<accession>A0ABV9QN98</accession>
<dbReference type="Gene3D" id="3.90.220.20">
    <property type="entry name" value="DNA methylase specificity domains"/>
    <property type="match status" value="1"/>
</dbReference>
<comment type="similarity">
    <text evidence="1">Belongs to the type-I restriction system S methylase family.</text>
</comment>
<dbReference type="RefSeq" id="WP_379788714.1">
    <property type="nucleotide sequence ID" value="NZ_JBHSHL010000037.1"/>
</dbReference>
<dbReference type="CDD" id="cd17291">
    <property type="entry name" value="RMtype1_S_MgeORF438P-TRD-CR_like"/>
    <property type="match status" value="1"/>
</dbReference>
<reference evidence="6" key="1">
    <citation type="journal article" date="2019" name="Int. J. Syst. Evol. Microbiol.">
        <title>The Global Catalogue of Microorganisms (GCM) 10K type strain sequencing project: providing services to taxonomists for standard genome sequencing and annotation.</title>
        <authorList>
            <consortium name="The Broad Institute Genomics Platform"/>
            <consortium name="The Broad Institute Genome Sequencing Center for Infectious Disease"/>
            <person name="Wu L."/>
            <person name="Ma J."/>
        </authorList>
    </citation>
    <scope>NUCLEOTIDE SEQUENCE [LARGE SCALE GENOMIC DNA]</scope>
    <source>
        <strain evidence="6">CCUG 46385</strain>
    </source>
</reference>
<dbReference type="InterPro" id="IPR044946">
    <property type="entry name" value="Restrct_endonuc_typeI_TRD_sf"/>
</dbReference>
<evidence type="ECO:0000313" key="5">
    <source>
        <dbReference type="EMBL" id="MFC4805171.1"/>
    </source>
</evidence>